<keyword evidence="1" id="KW-0732">Signal</keyword>
<dbReference type="EMBL" id="JAUBDI010000027">
    <property type="protein sequence ID" value="MDW0115046.1"/>
    <property type="molecule type" value="Genomic_DNA"/>
</dbReference>
<name>A0ABU4GDP2_9BACL</name>
<sequence>MKHIKKYSIVWMSIFLLAGCSFMSPKDSTDATLSIKPYTLSEHEELLLSMAGANNPQFFTVNGKIAENEDLTYSVEVYHKGKFKEELLLTSSTQDKHFDGKLISFTVTELDEENVAIKLSYPSGSTSITYPIEVASLARSFGNLVDKDSTLIKDKPIYLAAWVGTKGSMLRSVAPSENSELPESLETYDIALLYKVVWTDAEGN</sequence>
<proteinExistence type="predicted"/>
<dbReference type="PROSITE" id="PS51257">
    <property type="entry name" value="PROKAR_LIPOPROTEIN"/>
    <property type="match status" value="1"/>
</dbReference>
<dbReference type="RefSeq" id="WP_317946548.1">
    <property type="nucleotide sequence ID" value="NZ_JAUBDI010000027.1"/>
</dbReference>
<protein>
    <recommendedName>
        <fullName evidence="4">Lipoprotein</fullName>
    </recommendedName>
</protein>
<feature type="chain" id="PRO_5045921407" description="Lipoprotein" evidence="1">
    <location>
        <begin position="24"/>
        <end position="204"/>
    </location>
</feature>
<organism evidence="2 3">
    <name type="scientific">Sporosarcina saromensis</name>
    <dbReference type="NCBI Taxonomy" id="359365"/>
    <lineage>
        <taxon>Bacteria</taxon>
        <taxon>Bacillati</taxon>
        <taxon>Bacillota</taxon>
        <taxon>Bacilli</taxon>
        <taxon>Bacillales</taxon>
        <taxon>Caryophanaceae</taxon>
        <taxon>Sporosarcina</taxon>
    </lineage>
</organism>
<comment type="caution">
    <text evidence="2">The sequence shown here is derived from an EMBL/GenBank/DDBJ whole genome shotgun (WGS) entry which is preliminary data.</text>
</comment>
<evidence type="ECO:0000256" key="1">
    <source>
        <dbReference type="SAM" id="SignalP"/>
    </source>
</evidence>
<evidence type="ECO:0008006" key="4">
    <source>
        <dbReference type="Google" id="ProtNLM"/>
    </source>
</evidence>
<feature type="signal peptide" evidence="1">
    <location>
        <begin position="1"/>
        <end position="23"/>
    </location>
</feature>
<keyword evidence="3" id="KW-1185">Reference proteome</keyword>
<evidence type="ECO:0000313" key="3">
    <source>
        <dbReference type="Proteomes" id="UP001282284"/>
    </source>
</evidence>
<accession>A0ABU4GDP2</accession>
<reference evidence="2 3" key="1">
    <citation type="submission" date="2023-06" db="EMBL/GenBank/DDBJ databases">
        <title>Sporosarcina sp. nov., isolated from Korean traditional fermented seafood 'Jeotgal'.</title>
        <authorList>
            <person name="Yang A.I."/>
            <person name="Shin N.-R."/>
        </authorList>
    </citation>
    <scope>NUCLEOTIDE SEQUENCE [LARGE SCALE GENOMIC DNA]</scope>
    <source>
        <strain evidence="2 3">KCTC13119</strain>
    </source>
</reference>
<dbReference type="Proteomes" id="UP001282284">
    <property type="component" value="Unassembled WGS sequence"/>
</dbReference>
<evidence type="ECO:0000313" key="2">
    <source>
        <dbReference type="EMBL" id="MDW0115046.1"/>
    </source>
</evidence>
<gene>
    <name evidence="2" type="ORF">QT711_17940</name>
</gene>